<organism evidence="3 4">
    <name type="scientific">Entamoeba histolytica</name>
    <dbReference type="NCBI Taxonomy" id="5759"/>
    <lineage>
        <taxon>Eukaryota</taxon>
        <taxon>Amoebozoa</taxon>
        <taxon>Evosea</taxon>
        <taxon>Archamoebae</taxon>
        <taxon>Mastigamoebida</taxon>
        <taxon>Entamoebidae</taxon>
        <taxon>Entamoeba</taxon>
    </lineage>
</organism>
<sequence length="915" mass="108717">MNKRISLLLLFVTLVLSSPLLDMKIKTEQKYKLIESAETRSIDQSVKTTRLAIERSQKRIVALNKKIDNVNDAIKNITKSLTGIEANITSTGAAVTTAEMKYESAKKAGSSQIEQYAKELKEFKQAWNEAKKNKEKIIIRKSELEARSKHLLAQGEQMRMGIQEMNKALHTFEAQKVELKTRLEEEKSEEIHHRRLYITAMEENKEVSQEARKIEGKLGQLTGSERIKAHQRLQSIREITEKNERIIKLQKEFISIIVEKQKNLKGILRRMEQENKKHELIIKKEGRKMDRLKKQKKQWKTQKNGEKRINLIRREMDEIENLIDIENDRHGSQVDEFVRNIIYFRIEAIRKEIKALKGEKIVLKKFGKEMKGKRCSISTNVPQEIQEEMKKEQNKLKERIQKASNRIKAVKSRINSLKKYKIQLRKGLKKIIINRIKDARNMLIIQKKKVQVIKKIVKKLLQKNEKGKVQEEAERMKTKLERNKERMNTLRKIRDEAERDGRAVQMEEFREMREKQNDIKNTIRELEFNRKESNKQEQKNIALMALQPGNCYKRRHLWKKIKKIQEIRKEISKRIDKLSLKYIKITQNIKKEEEKSSQELKEENQRLIEKKKNIIKIIKESQMKLKKQNNEKRYREELEKINELKDDIKSINERIINVRSEMRRNSAELLLRKYEEKYLIKHSLYKNSKEKMSERRREIAEISGKLIIEESIYEQTVFDKRKPIELKIQALKKLKEQKEKDINKLINIVKINEAKQIREAEKVVGFLKVTIEDTEKAKKEYMKIAGKKSTQYKAHYDRLAQVASNDILNMKKELHKYQEKIEEFNKKMIQFRSEKSPCKMCVELGRRAKESLALNMDNAELLRNIQDRCKYFTDDERGKCYSLAFKIAKYAANLFDPQELKIKKMCVMLKGCDTL</sequence>
<feature type="signal peptide" evidence="2">
    <location>
        <begin position="1"/>
        <end position="17"/>
    </location>
</feature>
<dbReference type="VEuPathDB" id="AmoebaDB:EHI5A_132330"/>
<keyword evidence="2" id="KW-0732">Signal</keyword>
<keyword evidence="1" id="KW-0175">Coiled coil</keyword>
<feature type="coiled-coil region" evidence="1">
    <location>
        <begin position="53"/>
        <end position="80"/>
    </location>
</feature>
<proteinExistence type="predicted"/>
<dbReference type="OMA" id="QARHETI"/>
<comment type="caution">
    <text evidence="3">The sequence shown here is derived from an EMBL/GenBank/DDBJ whole genome shotgun (WGS) entry which is preliminary data.</text>
</comment>
<dbReference type="VEuPathDB" id="AmoebaDB:EHI_147540"/>
<evidence type="ECO:0000313" key="3">
    <source>
        <dbReference type="EMBL" id="GAT97144.1"/>
    </source>
</evidence>
<dbReference type="VEuPathDB" id="AmoebaDB:KM1_118550"/>
<feature type="coiled-coil region" evidence="1">
    <location>
        <begin position="466"/>
        <end position="677"/>
    </location>
</feature>
<name>A0A5K1U719_ENTHI</name>
<dbReference type="AlphaFoldDB" id="A0A5K1U719"/>
<evidence type="ECO:0000313" key="4">
    <source>
        <dbReference type="Proteomes" id="UP000078387"/>
    </source>
</evidence>
<gene>
    <name evidence="3" type="ORF">CL6EHI_147540</name>
</gene>
<feature type="coiled-coil region" evidence="1">
    <location>
        <begin position="257"/>
        <end position="329"/>
    </location>
</feature>
<dbReference type="VEuPathDB" id="AmoebaDB:EHI7A_086300"/>
<reference evidence="3 4" key="1">
    <citation type="submission" date="2016-05" db="EMBL/GenBank/DDBJ databases">
        <title>First whole genome sequencing of Entamoeba histolytica HM1:IMSS-clone-6.</title>
        <authorList>
            <person name="Mukherjee Avik.K."/>
            <person name="Izumyama S."/>
            <person name="Nakada-Tsukui K."/>
            <person name="Nozaki T."/>
        </authorList>
    </citation>
    <scope>NUCLEOTIDE SEQUENCE [LARGE SCALE GENOMIC DNA]</scope>
    <source>
        <strain evidence="3 4">HM1:IMSS clone 6</strain>
    </source>
</reference>
<protein>
    <submittedName>
        <fullName evidence="3">Intracellular protein transport protein uso1 putative</fullName>
    </submittedName>
</protein>
<dbReference type="Proteomes" id="UP000078387">
    <property type="component" value="Unassembled WGS sequence"/>
</dbReference>
<feature type="coiled-coil region" evidence="1">
    <location>
        <begin position="162"/>
        <end position="189"/>
    </location>
</feature>
<feature type="chain" id="PRO_5023822409" evidence="2">
    <location>
        <begin position="18"/>
        <end position="915"/>
    </location>
</feature>
<accession>A0A5K1U719</accession>
<feature type="coiled-coil region" evidence="1">
    <location>
        <begin position="800"/>
        <end position="834"/>
    </location>
</feature>
<dbReference type="EMBL" id="BDEQ01000001">
    <property type="protein sequence ID" value="GAT97144.1"/>
    <property type="molecule type" value="Genomic_DNA"/>
</dbReference>
<feature type="coiled-coil region" evidence="1">
    <location>
        <begin position="386"/>
        <end position="420"/>
    </location>
</feature>
<evidence type="ECO:0000256" key="2">
    <source>
        <dbReference type="SAM" id="SignalP"/>
    </source>
</evidence>
<evidence type="ECO:0000256" key="1">
    <source>
        <dbReference type="SAM" id="Coils"/>
    </source>
</evidence>